<comment type="caution">
    <text evidence="1">The sequence shown here is derived from an EMBL/GenBank/DDBJ whole genome shotgun (WGS) entry which is preliminary data.</text>
</comment>
<keyword evidence="2" id="KW-1185">Reference proteome</keyword>
<evidence type="ECO:0000313" key="2">
    <source>
        <dbReference type="Proteomes" id="UP000735302"/>
    </source>
</evidence>
<name>A0AAV3Z8U6_9GAST</name>
<dbReference type="EMBL" id="BLXT01002074">
    <property type="protein sequence ID" value="GFN90984.1"/>
    <property type="molecule type" value="Genomic_DNA"/>
</dbReference>
<gene>
    <name evidence="1" type="ORF">PoB_001749000</name>
</gene>
<accession>A0AAV3Z8U6</accession>
<protein>
    <submittedName>
        <fullName evidence="1">Uncharacterized protein</fullName>
    </submittedName>
</protein>
<dbReference type="Proteomes" id="UP000735302">
    <property type="component" value="Unassembled WGS sequence"/>
</dbReference>
<evidence type="ECO:0000313" key="1">
    <source>
        <dbReference type="EMBL" id="GFN90984.1"/>
    </source>
</evidence>
<proteinExistence type="predicted"/>
<reference evidence="1 2" key="1">
    <citation type="journal article" date="2021" name="Elife">
        <title>Chloroplast acquisition without the gene transfer in kleptoplastic sea slugs, Plakobranchus ocellatus.</title>
        <authorList>
            <person name="Maeda T."/>
            <person name="Takahashi S."/>
            <person name="Yoshida T."/>
            <person name="Shimamura S."/>
            <person name="Takaki Y."/>
            <person name="Nagai Y."/>
            <person name="Toyoda A."/>
            <person name="Suzuki Y."/>
            <person name="Arimoto A."/>
            <person name="Ishii H."/>
            <person name="Satoh N."/>
            <person name="Nishiyama T."/>
            <person name="Hasebe M."/>
            <person name="Maruyama T."/>
            <person name="Minagawa J."/>
            <person name="Obokata J."/>
            <person name="Shigenobu S."/>
        </authorList>
    </citation>
    <scope>NUCLEOTIDE SEQUENCE [LARGE SCALE GENOMIC DNA]</scope>
</reference>
<dbReference type="AlphaFoldDB" id="A0AAV3Z8U6"/>
<organism evidence="1 2">
    <name type="scientific">Plakobranchus ocellatus</name>
    <dbReference type="NCBI Taxonomy" id="259542"/>
    <lineage>
        <taxon>Eukaryota</taxon>
        <taxon>Metazoa</taxon>
        <taxon>Spiralia</taxon>
        <taxon>Lophotrochozoa</taxon>
        <taxon>Mollusca</taxon>
        <taxon>Gastropoda</taxon>
        <taxon>Heterobranchia</taxon>
        <taxon>Euthyneura</taxon>
        <taxon>Panpulmonata</taxon>
        <taxon>Sacoglossa</taxon>
        <taxon>Placobranchoidea</taxon>
        <taxon>Plakobranchidae</taxon>
        <taxon>Plakobranchus</taxon>
    </lineage>
</organism>
<sequence length="117" mass="13577">MQWWFKVTLISGTKKIAAHLADLQQFCYREGTAFRLKRNKELTFDSLRFSSDALDRKRDKASVLSARRKTFQHIIYRACPRALAFIASKRSFCAWLYEVLTAPSILSIFILCDSGYT</sequence>